<dbReference type="EMBL" id="FUYG01000004">
    <property type="protein sequence ID" value="SKA93546.1"/>
    <property type="molecule type" value="Genomic_DNA"/>
</dbReference>
<proteinExistence type="inferred from homology"/>
<dbReference type="GO" id="GO:0009247">
    <property type="term" value="P:glycolipid biosynthetic process"/>
    <property type="evidence" value="ECO:0007669"/>
    <property type="project" value="TreeGrafter"/>
</dbReference>
<reference evidence="6" key="1">
    <citation type="submission" date="2017-02" db="EMBL/GenBank/DDBJ databases">
        <authorList>
            <person name="Varghese N."/>
            <person name="Submissions S."/>
        </authorList>
    </citation>
    <scope>NUCLEOTIDE SEQUENCE [LARGE SCALE GENOMIC DNA]</scope>
    <source>
        <strain evidence="6">VKM Ac-2052</strain>
    </source>
</reference>
<comment type="similarity">
    <text evidence="1">Belongs to the glycosyltransferase 2 family.</text>
</comment>
<protein>
    <submittedName>
        <fullName evidence="5">Dolichol-phosphate mannosyltransferase</fullName>
    </submittedName>
</protein>
<dbReference type="InterPro" id="IPR029044">
    <property type="entry name" value="Nucleotide-diphossugar_trans"/>
</dbReference>
<gene>
    <name evidence="5" type="ORF">SAMN06295879_1728</name>
</gene>
<evidence type="ECO:0000256" key="1">
    <source>
        <dbReference type="ARBA" id="ARBA00006739"/>
    </source>
</evidence>
<dbReference type="PANTHER" id="PTHR43398:SF1">
    <property type="entry name" value="DOLICHOL-PHOSPHATE MANNOSYLTRANSFERASE SUBUNIT 1"/>
    <property type="match status" value="1"/>
</dbReference>
<dbReference type="SUPFAM" id="SSF53448">
    <property type="entry name" value="Nucleotide-diphospho-sugar transferases"/>
    <property type="match status" value="1"/>
</dbReference>
<evidence type="ECO:0000256" key="2">
    <source>
        <dbReference type="ARBA" id="ARBA00022676"/>
    </source>
</evidence>
<dbReference type="AlphaFoldDB" id="A0A1T4XVH0"/>
<dbReference type="GO" id="GO:0016020">
    <property type="term" value="C:membrane"/>
    <property type="evidence" value="ECO:0007669"/>
    <property type="project" value="GOC"/>
</dbReference>
<dbReference type="FunFam" id="3.90.550.10:FF:000122">
    <property type="entry name" value="Dolichol-phosphate mannosyltransferase subunit 1"/>
    <property type="match status" value="1"/>
</dbReference>
<keyword evidence="3 5" id="KW-0808">Transferase</keyword>
<name>A0A1T4XVH0_9MICO</name>
<dbReference type="CDD" id="cd06442">
    <property type="entry name" value="DPM1_like"/>
    <property type="match status" value="1"/>
</dbReference>
<dbReference type="RefSeq" id="WP_078714082.1">
    <property type="nucleotide sequence ID" value="NZ_FUYG01000004.1"/>
</dbReference>
<dbReference type="Pfam" id="PF00535">
    <property type="entry name" value="Glycos_transf_2"/>
    <property type="match status" value="1"/>
</dbReference>
<dbReference type="Proteomes" id="UP000189735">
    <property type="component" value="Unassembled WGS sequence"/>
</dbReference>
<evidence type="ECO:0000256" key="3">
    <source>
        <dbReference type="ARBA" id="ARBA00022679"/>
    </source>
</evidence>
<feature type="domain" description="Glycosyltransferase 2-like" evidence="4">
    <location>
        <begin position="6"/>
        <end position="171"/>
    </location>
</feature>
<dbReference type="InterPro" id="IPR001173">
    <property type="entry name" value="Glyco_trans_2-like"/>
</dbReference>
<dbReference type="Gene3D" id="3.90.550.10">
    <property type="entry name" value="Spore Coat Polysaccharide Biosynthesis Protein SpsA, Chain A"/>
    <property type="match status" value="1"/>
</dbReference>
<evidence type="ECO:0000259" key="4">
    <source>
        <dbReference type="Pfam" id="PF00535"/>
    </source>
</evidence>
<accession>A0A1T4XVH0</accession>
<organism evidence="5 6">
    <name type="scientific">Agreia bicolorata</name>
    <dbReference type="NCBI Taxonomy" id="110935"/>
    <lineage>
        <taxon>Bacteria</taxon>
        <taxon>Bacillati</taxon>
        <taxon>Actinomycetota</taxon>
        <taxon>Actinomycetes</taxon>
        <taxon>Micrococcales</taxon>
        <taxon>Microbacteriaceae</taxon>
        <taxon>Agreia</taxon>
    </lineage>
</organism>
<evidence type="ECO:0000313" key="6">
    <source>
        <dbReference type="Proteomes" id="UP000189735"/>
    </source>
</evidence>
<evidence type="ECO:0000313" key="5">
    <source>
        <dbReference type="EMBL" id="SKA93546.1"/>
    </source>
</evidence>
<dbReference type="PANTHER" id="PTHR43398">
    <property type="entry name" value="DOLICHOL-PHOSPHATE MANNOSYLTRANSFERASE SUBUNIT 1"/>
    <property type="match status" value="1"/>
</dbReference>
<dbReference type="InterPro" id="IPR039528">
    <property type="entry name" value="DPM1-like"/>
</dbReference>
<sequence length="257" mass="28635">MSSTLVVIPTYNELRTLPEAIERTLQAVPTTRILVVDDNSPDGTGRLADEIAARDDRVSVMHRSEKNGLGAAYIAGFRWAEDHDVDFIIEMDADGSHQPEELPLMIAQLERGADLSIGARWIPGGKTRNWPLYRRLISRGGTVYARILLRSRLHDITSGFRGFRVETLRKIDFDSVASQGYCFQIEMAWLIEKTGGDVREFPITFVERVEGASKMSSAIVIEALLKVTSWGLTDRFGSSRGDMEYSRRPGVGGISSK</sequence>
<dbReference type="GO" id="GO:0004582">
    <property type="term" value="F:dolichyl-phosphate beta-D-mannosyltransferase activity"/>
    <property type="evidence" value="ECO:0007669"/>
    <property type="project" value="InterPro"/>
</dbReference>
<keyword evidence="2 5" id="KW-0328">Glycosyltransferase</keyword>